<dbReference type="InParanoid" id="A0A3P8UVT2"/>
<reference evidence="1" key="3">
    <citation type="submission" date="2025-09" db="UniProtKB">
        <authorList>
            <consortium name="Ensembl"/>
        </authorList>
    </citation>
    <scope>IDENTIFICATION</scope>
</reference>
<dbReference type="Ensembl" id="ENSCSET00000004897.1">
    <property type="protein sequence ID" value="ENSCSEP00000004841.1"/>
    <property type="gene ID" value="ENSCSEG00000003136.1"/>
</dbReference>
<dbReference type="Pfam" id="PF13911">
    <property type="entry name" value="AhpC-TSA_2"/>
    <property type="match status" value="1"/>
</dbReference>
<keyword evidence="2" id="KW-1185">Reference proteome</keyword>
<protein>
    <submittedName>
        <fullName evidence="1">Uncharacterized protein</fullName>
    </submittedName>
</protein>
<dbReference type="InterPro" id="IPR032801">
    <property type="entry name" value="PXL2A/B/C"/>
</dbReference>
<name>A0A3P8UVT2_CYNSE</name>
<dbReference type="GeneTree" id="ENSGT00600000085656"/>
<accession>A0A3P8UVT2</accession>
<evidence type="ECO:0000313" key="1">
    <source>
        <dbReference type="Ensembl" id="ENSCSEP00000004841.1"/>
    </source>
</evidence>
<dbReference type="OMA" id="LIRHFGX"/>
<dbReference type="AlphaFoldDB" id="A0A3P8UVT2"/>
<proteinExistence type="predicted"/>
<sequence length="231" mass="26097">MFFWRKMKLKCRYHTICKFYFSSDSIGVKKKSDAEALWQKTLTTKLCVCVCVQTEWDSFLENVDTGLQTTHTGTRMGDSLSPDTRFTDVRSGKGVTLGQYLGRDHVAELEADFEARSLRVLVVCFGRREGAELWLQQTGCSFDMLLDPQSQTYRTLGLGSSYAKVIKFSFLLNYSEYKTVEICPYFVQMGGNFVLDEAGKVLLSHPSKTPLDRPTVDDVLEAVDAADSRSL</sequence>
<dbReference type="SUPFAM" id="SSF52833">
    <property type="entry name" value="Thioredoxin-like"/>
    <property type="match status" value="1"/>
</dbReference>
<dbReference type="Gene3D" id="3.40.30.10">
    <property type="entry name" value="Glutaredoxin"/>
    <property type="match status" value="1"/>
</dbReference>
<dbReference type="Proteomes" id="UP000265120">
    <property type="component" value="Chromosome 7"/>
</dbReference>
<reference evidence="1" key="2">
    <citation type="submission" date="2025-08" db="UniProtKB">
        <authorList>
            <consortium name="Ensembl"/>
        </authorList>
    </citation>
    <scope>IDENTIFICATION</scope>
</reference>
<dbReference type="InterPro" id="IPR036249">
    <property type="entry name" value="Thioredoxin-like_sf"/>
</dbReference>
<organism evidence="1 2">
    <name type="scientific">Cynoglossus semilaevis</name>
    <name type="common">Tongue sole</name>
    <dbReference type="NCBI Taxonomy" id="244447"/>
    <lineage>
        <taxon>Eukaryota</taxon>
        <taxon>Metazoa</taxon>
        <taxon>Chordata</taxon>
        <taxon>Craniata</taxon>
        <taxon>Vertebrata</taxon>
        <taxon>Euteleostomi</taxon>
        <taxon>Actinopterygii</taxon>
        <taxon>Neopterygii</taxon>
        <taxon>Teleostei</taxon>
        <taxon>Neoteleostei</taxon>
        <taxon>Acanthomorphata</taxon>
        <taxon>Carangaria</taxon>
        <taxon>Pleuronectiformes</taxon>
        <taxon>Pleuronectoidei</taxon>
        <taxon>Cynoglossidae</taxon>
        <taxon>Cynoglossinae</taxon>
        <taxon>Cynoglossus</taxon>
    </lineage>
</organism>
<reference evidence="1 2" key="1">
    <citation type="journal article" date="2014" name="Nat. Genet.">
        <title>Whole-genome sequence of a flatfish provides insights into ZW sex chromosome evolution and adaptation to a benthic lifestyle.</title>
        <authorList>
            <person name="Chen S."/>
            <person name="Zhang G."/>
            <person name="Shao C."/>
            <person name="Huang Q."/>
            <person name="Liu G."/>
            <person name="Zhang P."/>
            <person name="Song W."/>
            <person name="An N."/>
            <person name="Chalopin D."/>
            <person name="Volff J.N."/>
            <person name="Hong Y."/>
            <person name="Li Q."/>
            <person name="Sha Z."/>
            <person name="Zhou H."/>
            <person name="Xie M."/>
            <person name="Yu Q."/>
            <person name="Liu Y."/>
            <person name="Xiang H."/>
            <person name="Wang N."/>
            <person name="Wu K."/>
            <person name="Yang C."/>
            <person name="Zhou Q."/>
            <person name="Liao X."/>
            <person name="Yang L."/>
            <person name="Hu Q."/>
            <person name="Zhang J."/>
            <person name="Meng L."/>
            <person name="Jin L."/>
            <person name="Tian Y."/>
            <person name="Lian J."/>
            <person name="Yang J."/>
            <person name="Miao G."/>
            <person name="Liu S."/>
            <person name="Liang Z."/>
            <person name="Yan F."/>
            <person name="Li Y."/>
            <person name="Sun B."/>
            <person name="Zhang H."/>
            <person name="Zhang J."/>
            <person name="Zhu Y."/>
            <person name="Du M."/>
            <person name="Zhao Y."/>
            <person name="Schartl M."/>
            <person name="Tang Q."/>
            <person name="Wang J."/>
        </authorList>
    </citation>
    <scope>NUCLEOTIDE SEQUENCE</scope>
</reference>
<evidence type="ECO:0000313" key="2">
    <source>
        <dbReference type="Proteomes" id="UP000265120"/>
    </source>
</evidence>